<reference evidence="2 3" key="1">
    <citation type="submission" date="2014-08" db="EMBL/GenBank/DDBJ databases">
        <authorList>
            <person name="Chen Y.-H."/>
        </authorList>
    </citation>
    <scope>NUCLEOTIDE SEQUENCE [LARGE SCALE GENOMIC DNA]</scope>
</reference>
<dbReference type="GO" id="GO:0004519">
    <property type="term" value="F:endonuclease activity"/>
    <property type="evidence" value="ECO:0007669"/>
    <property type="project" value="InterPro"/>
</dbReference>
<evidence type="ECO:0000259" key="1">
    <source>
        <dbReference type="SMART" id="SM00507"/>
    </source>
</evidence>
<dbReference type="EMBL" id="CCRK01000003">
    <property type="protein sequence ID" value="CDZ46974.1"/>
    <property type="molecule type" value="Genomic_DNA"/>
</dbReference>
<dbReference type="SMART" id="SM00507">
    <property type="entry name" value="HNHc"/>
    <property type="match status" value="1"/>
</dbReference>
<dbReference type="InterPro" id="IPR002711">
    <property type="entry name" value="HNH"/>
</dbReference>
<gene>
    <name evidence="2" type="ORF">NGAL_HAMBI1189_16790</name>
</gene>
<dbReference type="InterPro" id="IPR003615">
    <property type="entry name" value="HNH_nuc"/>
</dbReference>
<feature type="domain" description="HNH nuclease" evidence="1">
    <location>
        <begin position="262"/>
        <end position="318"/>
    </location>
</feature>
<dbReference type="CDD" id="cd00085">
    <property type="entry name" value="HNHc"/>
    <property type="match status" value="1"/>
</dbReference>
<name>A0A0T7GI71_NEOGA</name>
<protein>
    <recommendedName>
        <fullName evidence="1">HNH nuclease domain-containing protein</fullName>
    </recommendedName>
</protein>
<dbReference type="AlphaFoldDB" id="A0A0T7GI71"/>
<dbReference type="Proteomes" id="UP000039660">
    <property type="component" value="Unassembled WGS sequence"/>
</dbReference>
<dbReference type="Gene3D" id="1.10.30.50">
    <property type="match status" value="1"/>
</dbReference>
<organism evidence="2 3">
    <name type="scientific">Neorhizobium galegae bv. officinalis</name>
    <dbReference type="NCBI Taxonomy" id="323656"/>
    <lineage>
        <taxon>Bacteria</taxon>
        <taxon>Pseudomonadati</taxon>
        <taxon>Pseudomonadota</taxon>
        <taxon>Alphaproteobacteria</taxon>
        <taxon>Hyphomicrobiales</taxon>
        <taxon>Rhizobiaceae</taxon>
        <taxon>Rhizobium/Agrobacterium group</taxon>
        <taxon>Neorhizobium</taxon>
    </lineage>
</organism>
<proteinExistence type="predicted"/>
<evidence type="ECO:0000313" key="3">
    <source>
        <dbReference type="Proteomes" id="UP000039660"/>
    </source>
</evidence>
<dbReference type="Pfam" id="PF01844">
    <property type="entry name" value="HNH"/>
    <property type="match status" value="1"/>
</dbReference>
<dbReference type="GO" id="GO:0003676">
    <property type="term" value="F:nucleic acid binding"/>
    <property type="evidence" value="ECO:0007669"/>
    <property type="project" value="InterPro"/>
</dbReference>
<sequence>MQNISSVLGKLGEPWIKGYKPAEHVGPSVEERLLRIIQEERTRGHTQKLLLKDICPSLEMVQGVKAVFSPISSYVLSFAGRGEPNSSSFDYQAANAAKSAVERPFIITIGGGDEVKSDADGCVVSIARVGTVFGPTSLLLQDEEEIKRLARWPVSVNLLEVWHFNAKPHLVRDLRMPDKTILGGSQDGIIRPPEKVSLLWDTLRNWPVTLANLPPPANFYDSGKPRRVGTKLPFISVKQKEEGDRVWKFQQEAERDAGLRVAAKRDNFHRHGNYTCEACDLTSSDSAMFDAHHITPLFVGKRITRVEHLLILCPTCHRKAHRSPDKLRPFSLKELRSWIDAGRP</sequence>
<evidence type="ECO:0000313" key="2">
    <source>
        <dbReference type="EMBL" id="CDZ46974.1"/>
    </source>
</evidence>
<dbReference type="GO" id="GO:0008270">
    <property type="term" value="F:zinc ion binding"/>
    <property type="evidence" value="ECO:0007669"/>
    <property type="project" value="InterPro"/>
</dbReference>
<accession>A0A0T7GI71</accession>